<dbReference type="InterPro" id="IPR029044">
    <property type="entry name" value="Nucleotide-diphossugar_trans"/>
</dbReference>
<dbReference type="EMBL" id="JAOVZQ010000001">
    <property type="protein sequence ID" value="MCY0094908.1"/>
    <property type="molecule type" value="Genomic_DNA"/>
</dbReference>
<keyword evidence="4 7" id="KW-0812">Transmembrane</keyword>
<organism evidence="9 10">
    <name type="scientific">Hoeflea ulvae</name>
    <dbReference type="NCBI Taxonomy" id="2983764"/>
    <lineage>
        <taxon>Bacteria</taxon>
        <taxon>Pseudomonadati</taxon>
        <taxon>Pseudomonadota</taxon>
        <taxon>Alphaproteobacteria</taxon>
        <taxon>Hyphomicrobiales</taxon>
        <taxon>Rhizobiaceae</taxon>
        <taxon>Hoeflea</taxon>
    </lineage>
</organism>
<feature type="transmembrane region" description="Helical" evidence="7">
    <location>
        <begin position="536"/>
        <end position="562"/>
    </location>
</feature>
<sequence length="741" mass="82233">MYRLVIRTLWLLFALIGVFLIVQPTGTVGQLIIALSVITMLALISVARLDGGWRHIFLAFASIIVLRYAYWRTTNTLPPFDDLYSIVPALILYAAEMYCIIMLGLSLFVFSDPINRKTAPLPAENDLPTVDVFVPSYNEDVDILALTLSAAKAMEYPEDKLQVYLLDDGGTEEKRTSSDPETAAAAIARGRKLSKLCDDLGVIYHARAANIDAKAGNLNGGLSVSSGELIVVFDADHAPEKCFLAETIGYFHEDPKLFLVQTPHFFANADPIERNLDTFSAMPSENEMFYARIQKGLDRWNASFFCGSAAVLRRNALEQVGGFAGVTITEDCETALELHGRGWNSIYVDKPMIYGLQPETLSSFIGQRSRWCQGMIQILLLKNPLTRPGLNFAQRLCYLSSNLFWMFPFIRLVFLAAPILFIIFDMKIYIASIGEFFAYTMTYLVVGEMIRTYLYGTVRWPWVSELYEYIQTIYLLRAIVSVLLAPTRPTFNVTAKGDAVNEERLSELATPYLAIFVVLILSLGIAGYRYQTEPEIAGLLLVVGAWNLLNLIIAGAALGVVVERKSEEGAQRTKTEVLCDLVVGTDRIPVVLSELSTSAAKLRLRSTDQQSLLRSGAEAFISLPRQRADAPASTLRVSFKRGDYDGLKTLKVALSPDAEDYANISALILGDLGKIRQEREERRRRRSVVFASLKLIAWALVSPPKAFWMALFKSNSNGEEAVANSSAHSVAPQLTPKAEVA</sequence>
<accession>A0ABT3YGF3</accession>
<comment type="cofactor">
    <cofactor evidence="7">
        <name>Mg(2+)</name>
        <dbReference type="ChEBI" id="CHEBI:18420"/>
    </cofactor>
</comment>
<proteinExistence type="predicted"/>
<name>A0ABT3YGF3_9HYPH</name>
<comment type="pathway">
    <text evidence="7">Glycan metabolism; bacterial cellulose biosynthesis.</text>
</comment>
<evidence type="ECO:0000313" key="10">
    <source>
        <dbReference type="Proteomes" id="UP001081283"/>
    </source>
</evidence>
<dbReference type="EC" id="2.4.1.12" evidence="7"/>
<dbReference type="Gene3D" id="3.90.550.10">
    <property type="entry name" value="Spore Coat Polysaccharide Biosynthesis Protein SpsA, Chain A"/>
    <property type="match status" value="1"/>
</dbReference>
<keyword evidence="7" id="KW-0973">c-di-GMP</keyword>
<keyword evidence="7" id="KW-1003">Cell membrane</keyword>
<keyword evidence="10" id="KW-1185">Reference proteome</keyword>
<evidence type="ECO:0000256" key="2">
    <source>
        <dbReference type="ARBA" id="ARBA00022676"/>
    </source>
</evidence>
<keyword evidence="5 7" id="KW-1133">Transmembrane helix</keyword>
<comment type="subcellular location">
    <subcellularLocation>
        <location evidence="7">Cell inner membrane</location>
    </subcellularLocation>
    <subcellularLocation>
        <location evidence="1">Membrane</location>
        <topology evidence="1">Multi-pass membrane protein</topology>
    </subcellularLocation>
</comment>
<keyword evidence="7" id="KW-0997">Cell inner membrane</keyword>
<feature type="transmembrane region" description="Helical" evidence="7">
    <location>
        <begin position="6"/>
        <end position="22"/>
    </location>
</feature>
<dbReference type="InterPro" id="IPR001173">
    <property type="entry name" value="Glyco_trans_2-like"/>
</dbReference>
<reference evidence="9" key="1">
    <citation type="submission" date="2022-10" db="EMBL/GenBank/DDBJ databases">
        <title>Hoeflea sp. J2-29, isolated from marine algae.</title>
        <authorList>
            <person name="Kristyanto S."/>
            <person name="Kim J.M."/>
            <person name="Jeon C.O."/>
        </authorList>
    </citation>
    <scope>NUCLEOTIDE SEQUENCE</scope>
    <source>
        <strain evidence="9">J2-29</strain>
    </source>
</reference>
<comment type="catalytic activity">
    <reaction evidence="7">
        <text>[(1-&gt;4)-beta-D-glucosyl](n) + UDP-alpha-D-glucose = [(1-&gt;4)-beta-D-glucosyl](n+1) + UDP + H(+)</text>
        <dbReference type="Rhea" id="RHEA:19929"/>
        <dbReference type="Rhea" id="RHEA-COMP:10033"/>
        <dbReference type="Rhea" id="RHEA-COMP:10034"/>
        <dbReference type="ChEBI" id="CHEBI:15378"/>
        <dbReference type="ChEBI" id="CHEBI:18246"/>
        <dbReference type="ChEBI" id="CHEBI:58223"/>
        <dbReference type="ChEBI" id="CHEBI:58885"/>
        <dbReference type="EC" id="2.4.1.12"/>
    </reaction>
</comment>
<evidence type="ECO:0000256" key="6">
    <source>
        <dbReference type="ARBA" id="ARBA00023136"/>
    </source>
</evidence>
<feature type="transmembrane region" description="Helical" evidence="7">
    <location>
        <begin position="688"/>
        <end position="708"/>
    </location>
</feature>
<gene>
    <name evidence="9" type="primary">bcsA</name>
    <name evidence="9" type="ORF">OEG82_12855</name>
</gene>
<comment type="function">
    <text evidence="7">Catalytic subunit of cellulose synthase. It polymerizes uridine 5'-diphosphate glucose to cellulose.</text>
</comment>
<evidence type="ECO:0000256" key="5">
    <source>
        <dbReference type="ARBA" id="ARBA00022989"/>
    </source>
</evidence>
<dbReference type="Proteomes" id="UP001081283">
    <property type="component" value="Unassembled WGS sequence"/>
</dbReference>
<keyword evidence="2 7" id="KW-0328">Glycosyltransferase</keyword>
<comment type="caution">
    <text evidence="9">The sequence shown here is derived from an EMBL/GenBank/DDBJ whole genome shotgun (WGS) entry which is preliminary data.</text>
</comment>
<feature type="domain" description="Glycosyltransferase 2-like" evidence="8">
    <location>
        <begin position="229"/>
        <end position="444"/>
    </location>
</feature>
<dbReference type="SUPFAM" id="SSF53448">
    <property type="entry name" value="Nucleotide-diphospho-sugar transferases"/>
    <property type="match status" value="1"/>
</dbReference>
<dbReference type="PANTHER" id="PTHR43867:SF2">
    <property type="entry name" value="CELLULOSE SYNTHASE CATALYTIC SUBUNIT A [UDP-FORMING]"/>
    <property type="match status" value="1"/>
</dbReference>
<evidence type="ECO:0000256" key="4">
    <source>
        <dbReference type="ARBA" id="ARBA00022692"/>
    </source>
</evidence>
<evidence type="ECO:0000259" key="8">
    <source>
        <dbReference type="Pfam" id="PF13632"/>
    </source>
</evidence>
<dbReference type="PRINTS" id="PR01439">
    <property type="entry name" value="CELLSNTHASEA"/>
</dbReference>
<feature type="transmembrane region" description="Helical" evidence="7">
    <location>
        <begin position="83"/>
        <end position="110"/>
    </location>
</feature>
<dbReference type="Pfam" id="PF13632">
    <property type="entry name" value="Glyco_trans_2_3"/>
    <property type="match status" value="1"/>
</dbReference>
<dbReference type="InterPro" id="IPR003919">
    <property type="entry name" value="Cell_synth_A"/>
</dbReference>
<dbReference type="PANTHER" id="PTHR43867">
    <property type="entry name" value="CELLULOSE SYNTHASE CATALYTIC SUBUNIT A [UDP-FORMING]"/>
    <property type="match status" value="1"/>
</dbReference>
<evidence type="ECO:0000256" key="3">
    <source>
        <dbReference type="ARBA" id="ARBA00022679"/>
    </source>
</evidence>
<evidence type="ECO:0000313" key="9">
    <source>
        <dbReference type="EMBL" id="MCY0094908.1"/>
    </source>
</evidence>
<feature type="transmembrane region" description="Helical" evidence="7">
    <location>
        <begin position="403"/>
        <end position="424"/>
    </location>
</feature>
<evidence type="ECO:0000256" key="1">
    <source>
        <dbReference type="ARBA" id="ARBA00004141"/>
    </source>
</evidence>
<feature type="transmembrane region" description="Helical" evidence="7">
    <location>
        <begin position="53"/>
        <end position="71"/>
    </location>
</feature>
<keyword evidence="3 7" id="KW-0808">Transferase</keyword>
<feature type="transmembrane region" description="Helical" evidence="7">
    <location>
        <begin position="29"/>
        <end position="47"/>
    </location>
</feature>
<dbReference type="RefSeq" id="WP_267612822.1">
    <property type="nucleotide sequence ID" value="NZ_JAOVZQ010000001.1"/>
</dbReference>
<dbReference type="NCBIfam" id="TIGR03030">
    <property type="entry name" value="CelA"/>
    <property type="match status" value="1"/>
</dbReference>
<evidence type="ECO:0000256" key="7">
    <source>
        <dbReference type="RuleBase" id="RU365020"/>
    </source>
</evidence>
<keyword evidence="7" id="KW-0135">Cellulose biosynthesis</keyword>
<feature type="transmembrane region" description="Helical" evidence="7">
    <location>
        <begin position="508"/>
        <end position="530"/>
    </location>
</feature>
<keyword evidence="6 7" id="KW-0472">Membrane</keyword>
<dbReference type="CDD" id="cd06421">
    <property type="entry name" value="CESA_CelA_like"/>
    <property type="match status" value="1"/>
</dbReference>
<dbReference type="InterPro" id="IPR050321">
    <property type="entry name" value="Glycosyltr_2/OpgH_subfam"/>
</dbReference>
<protein>
    <recommendedName>
        <fullName evidence="7">Cellulose synthase catalytic subunit [UDP-forming]</fullName>
        <ecNumber evidence="7">2.4.1.12</ecNumber>
    </recommendedName>
</protein>
<feature type="transmembrane region" description="Helical" evidence="7">
    <location>
        <begin position="436"/>
        <end position="454"/>
    </location>
</feature>